<dbReference type="SMART" id="SM00177">
    <property type="entry name" value="ARF"/>
    <property type="match status" value="1"/>
</dbReference>
<feature type="binding site" evidence="3">
    <location>
        <position position="54"/>
    </location>
    <ligand>
        <name>GTP</name>
        <dbReference type="ChEBI" id="CHEBI:37565"/>
    </ligand>
</feature>
<evidence type="ECO:0000256" key="5">
    <source>
        <dbReference type="RuleBase" id="RU003925"/>
    </source>
</evidence>
<evidence type="ECO:0000313" key="10">
    <source>
        <dbReference type="EMBL" id="KAA0178020.1"/>
    </source>
</evidence>
<dbReference type="GO" id="GO:0005525">
    <property type="term" value="F:GTP binding"/>
    <property type="evidence" value="ECO:0007669"/>
    <property type="project" value="UniProtKB-KW"/>
</dbReference>
<gene>
    <name evidence="10" type="ORF">FNF27_00568</name>
    <name evidence="9" type="ORF">FNF28_00287</name>
    <name evidence="7" type="ORF">FNF29_00126</name>
    <name evidence="8" type="ORF">FNF31_04315</name>
</gene>
<reference evidence="11 12" key="1">
    <citation type="submission" date="2019-07" db="EMBL/GenBank/DDBJ databases">
        <title>Genomes of Cafeteria roenbergensis.</title>
        <authorList>
            <person name="Fischer M.G."/>
            <person name="Hackl T."/>
            <person name="Roman M."/>
        </authorList>
    </citation>
    <scope>NUCLEOTIDE SEQUENCE [LARGE SCALE GENOMIC DNA]</scope>
    <source>
        <strain evidence="7 12">BVI</strain>
        <strain evidence="8 14">Cflag</strain>
        <strain evidence="10 11">E4-10P</strain>
        <strain evidence="9 13">RCC970-E3</strain>
    </source>
</reference>
<keyword evidence="1 3" id="KW-0547">Nucleotide-binding</keyword>
<evidence type="ECO:0000256" key="3">
    <source>
        <dbReference type="PIRSR" id="PIRSR606689-1"/>
    </source>
</evidence>
<protein>
    <submittedName>
        <fullName evidence="8">Uncharacterized protein</fullName>
    </submittedName>
</protein>
<organism evidence="8 14">
    <name type="scientific">Cafeteria roenbergensis</name>
    <name type="common">Marine flagellate</name>
    <dbReference type="NCBI Taxonomy" id="33653"/>
    <lineage>
        <taxon>Eukaryota</taxon>
        <taxon>Sar</taxon>
        <taxon>Stramenopiles</taxon>
        <taxon>Bigyra</taxon>
        <taxon>Opalozoa</taxon>
        <taxon>Bicosoecida</taxon>
        <taxon>Cafeteriaceae</taxon>
        <taxon>Cafeteria</taxon>
    </lineage>
</organism>
<dbReference type="Proteomes" id="UP000323011">
    <property type="component" value="Unassembled WGS sequence"/>
</dbReference>
<name>A0A5A8D506_CAFRO</name>
<feature type="region of interest" description="Disordered" evidence="6">
    <location>
        <begin position="178"/>
        <end position="203"/>
    </location>
</feature>
<dbReference type="GO" id="GO:0003924">
    <property type="term" value="F:GTPase activity"/>
    <property type="evidence" value="ECO:0007669"/>
    <property type="project" value="InterPro"/>
</dbReference>
<keyword evidence="12" id="KW-1185">Reference proteome</keyword>
<evidence type="ECO:0000313" key="7">
    <source>
        <dbReference type="EMBL" id="KAA0157550.1"/>
    </source>
</evidence>
<dbReference type="EMBL" id="VLTO01000002">
    <property type="protein sequence ID" value="KAA0178020.1"/>
    <property type="molecule type" value="Genomic_DNA"/>
</dbReference>
<keyword evidence="4" id="KW-0460">Magnesium</keyword>
<feature type="compositionally biased region" description="Low complexity" evidence="6">
    <location>
        <begin position="182"/>
        <end position="191"/>
    </location>
</feature>
<evidence type="ECO:0000313" key="13">
    <source>
        <dbReference type="Proteomes" id="UP000324907"/>
    </source>
</evidence>
<evidence type="ECO:0000256" key="6">
    <source>
        <dbReference type="SAM" id="MobiDB-lite"/>
    </source>
</evidence>
<feature type="binding site" evidence="3">
    <location>
        <begin position="110"/>
        <end position="113"/>
    </location>
    <ligand>
        <name>GTP</name>
        <dbReference type="ChEBI" id="CHEBI:37565"/>
    </ligand>
</feature>
<dbReference type="SMART" id="SM00178">
    <property type="entry name" value="SAR"/>
    <property type="match status" value="1"/>
</dbReference>
<evidence type="ECO:0000256" key="4">
    <source>
        <dbReference type="PIRSR" id="PIRSR606689-2"/>
    </source>
</evidence>
<evidence type="ECO:0000313" key="11">
    <source>
        <dbReference type="Proteomes" id="UP000322899"/>
    </source>
</evidence>
<dbReference type="InterPro" id="IPR027417">
    <property type="entry name" value="P-loop_NTPase"/>
</dbReference>
<evidence type="ECO:0000313" key="9">
    <source>
        <dbReference type="EMBL" id="KAA0171970.1"/>
    </source>
</evidence>
<proteinExistence type="inferred from homology"/>
<dbReference type="PRINTS" id="PR00328">
    <property type="entry name" value="SAR1GTPBP"/>
</dbReference>
<sequence>MNVCLVGLDGAGKTTLQSLLRGRLDSSTVPTVGLGECLCVEQFGSKVAIHDVGGGREFRSLWGDLYKKVHGIIFVLDASDEARFAEAKHELAVVADSPAALGKPILIVLNKSDASGWTSEAGTMIGADQVLLFSRHHSVACAAKCPTAMTTRAFFGGLSWLLRCVGNGLAVLGPRVAEESKPTATRPTRTGPRSELERPLLRG</sequence>
<dbReference type="PANTHER" id="PTHR46090">
    <property type="entry name" value="ADP-RIBOSYLATION FACTOR-LIKE PROTEIN 13B"/>
    <property type="match status" value="1"/>
</dbReference>
<dbReference type="InterPro" id="IPR005225">
    <property type="entry name" value="Small_GTP-bd"/>
</dbReference>
<feature type="binding site" evidence="3">
    <location>
        <begin position="7"/>
        <end position="14"/>
    </location>
    <ligand>
        <name>GTP</name>
        <dbReference type="ChEBI" id="CHEBI:37565"/>
    </ligand>
</feature>
<dbReference type="Proteomes" id="UP000322899">
    <property type="component" value="Unassembled WGS sequence"/>
</dbReference>
<keyword evidence="2 3" id="KW-0342">GTP-binding</keyword>
<evidence type="ECO:0000313" key="14">
    <source>
        <dbReference type="Proteomes" id="UP000325113"/>
    </source>
</evidence>
<dbReference type="OrthoDB" id="14717at2759"/>
<dbReference type="PANTHER" id="PTHR46090:SF2">
    <property type="entry name" value="ADP-RIBOSYLATION FACTOR-LIKE PROTEIN 13B"/>
    <property type="match status" value="1"/>
</dbReference>
<dbReference type="AlphaFoldDB" id="A0A5A8D506"/>
<dbReference type="Proteomes" id="UP000325113">
    <property type="component" value="Unassembled WGS sequence"/>
</dbReference>
<dbReference type="NCBIfam" id="TIGR00231">
    <property type="entry name" value="small_GTP"/>
    <property type="match status" value="1"/>
</dbReference>
<feature type="binding site" evidence="4">
    <location>
        <position position="14"/>
    </location>
    <ligand>
        <name>Mg(2+)</name>
        <dbReference type="ChEBI" id="CHEBI:18420"/>
    </ligand>
</feature>
<dbReference type="Proteomes" id="UP000324907">
    <property type="component" value="Unassembled WGS sequence"/>
</dbReference>
<dbReference type="InterPro" id="IPR051995">
    <property type="entry name" value="Ciliary_GTPase"/>
</dbReference>
<evidence type="ECO:0000256" key="1">
    <source>
        <dbReference type="ARBA" id="ARBA00022741"/>
    </source>
</evidence>
<dbReference type="Gene3D" id="3.40.50.300">
    <property type="entry name" value="P-loop containing nucleotide triphosphate hydrolases"/>
    <property type="match status" value="1"/>
</dbReference>
<dbReference type="InterPro" id="IPR006689">
    <property type="entry name" value="Small_GTPase_ARF/SAR"/>
</dbReference>
<evidence type="ECO:0000256" key="2">
    <source>
        <dbReference type="ARBA" id="ARBA00023134"/>
    </source>
</evidence>
<evidence type="ECO:0000313" key="12">
    <source>
        <dbReference type="Proteomes" id="UP000323011"/>
    </source>
</evidence>
<dbReference type="SUPFAM" id="SSF52540">
    <property type="entry name" value="P-loop containing nucleoside triphosphate hydrolases"/>
    <property type="match status" value="1"/>
</dbReference>
<dbReference type="EMBL" id="VLTL01000003">
    <property type="protein sequence ID" value="KAA0171970.1"/>
    <property type="molecule type" value="Genomic_DNA"/>
</dbReference>
<dbReference type="PROSITE" id="PS51417">
    <property type="entry name" value="ARF"/>
    <property type="match status" value="1"/>
</dbReference>
<accession>A0A5A8D506</accession>
<comment type="caution">
    <text evidence="8">The sequence shown here is derived from an EMBL/GenBank/DDBJ whole genome shotgun (WGS) entry which is preliminary data.</text>
</comment>
<evidence type="ECO:0000313" key="8">
    <source>
        <dbReference type="EMBL" id="KAA0160446.1"/>
    </source>
</evidence>
<comment type="similarity">
    <text evidence="5">Belongs to the small GTPase superfamily. Arf family.</text>
</comment>
<keyword evidence="4" id="KW-0479">Metal-binding</keyword>
<feature type="binding site" evidence="4">
    <location>
        <position position="31"/>
    </location>
    <ligand>
        <name>Mg(2+)</name>
        <dbReference type="ChEBI" id="CHEBI:18420"/>
    </ligand>
</feature>
<feature type="compositionally biased region" description="Basic and acidic residues" evidence="6">
    <location>
        <begin position="192"/>
        <end position="203"/>
    </location>
</feature>
<dbReference type="Pfam" id="PF00025">
    <property type="entry name" value="Arf"/>
    <property type="match status" value="1"/>
</dbReference>
<dbReference type="EMBL" id="VLTM01000044">
    <property type="protein sequence ID" value="KAA0160446.1"/>
    <property type="molecule type" value="Genomic_DNA"/>
</dbReference>
<dbReference type="EMBL" id="VLTN01000001">
    <property type="protein sequence ID" value="KAA0157550.1"/>
    <property type="molecule type" value="Genomic_DNA"/>
</dbReference>
<dbReference type="GO" id="GO:0046872">
    <property type="term" value="F:metal ion binding"/>
    <property type="evidence" value="ECO:0007669"/>
    <property type="project" value="UniProtKB-KW"/>
</dbReference>